<dbReference type="AlphaFoldDB" id="A0A8T0IJL4"/>
<comment type="caution">
    <text evidence="2">The sequence shown here is derived from an EMBL/GenBank/DDBJ whole genome shotgun (WGS) entry which is preliminary data.</text>
</comment>
<keyword evidence="3" id="KW-1185">Reference proteome</keyword>
<organism evidence="2 3">
    <name type="scientific">Ceratodon purpureus</name>
    <name type="common">Fire moss</name>
    <name type="synonym">Dicranum purpureum</name>
    <dbReference type="NCBI Taxonomy" id="3225"/>
    <lineage>
        <taxon>Eukaryota</taxon>
        <taxon>Viridiplantae</taxon>
        <taxon>Streptophyta</taxon>
        <taxon>Embryophyta</taxon>
        <taxon>Bryophyta</taxon>
        <taxon>Bryophytina</taxon>
        <taxon>Bryopsida</taxon>
        <taxon>Dicranidae</taxon>
        <taxon>Pseudoditrichales</taxon>
        <taxon>Ditrichaceae</taxon>
        <taxon>Ceratodon</taxon>
    </lineage>
</organism>
<proteinExistence type="predicted"/>
<dbReference type="EMBL" id="CM026423">
    <property type="protein sequence ID" value="KAG0583007.1"/>
    <property type="molecule type" value="Genomic_DNA"/>
</dbReference>
<accession>A0A8T0IJL4</accession>
<name>A0A8T0IJL4_CERPU</name>
<evidence type="ECO:0000313" key="3">
    <source>
        <dbReference type="Proteomes" id="UP000822688"/>
    </source>
</evidence>
<dbReference type="Proteomes" id="UP000822688">
    <property type="component" value="Chromosome 3"/>
</dbReference>
<protein>
    <submittedName>
        <fullName evidence="2">Uncharacterized protein</fullName>
    </submittedName>
</protein>
<sequence>MSTSTCVQSTSAHALQNNVPSMINSTCVQSTCSRPVLQSNVLQNPTWDDDFWASSAGIEGVEKLIKVHIERRMESACLSKVPKKPVRVRASKGGGTGSGRGDSTTL</sequence>
<feature type="region of interest" description="Disordered" evidence="1">
    <location>
        <begin position="84"/>
        <end position="106"/>
    </location>
</feature>
<gene>
    <name evidence="2" type="ORF">KC19_3G101800</name>
</gene>
<reference evidence="2" key="1">
    <citation type="submission" date="2020-06" db="EMBL/GenBank/DDBJ databases">
        <title>WGS assembly of Ceratodon purpureus strain R40.</title>
        <authorList>
            <person name="Carey S.B."/>
            <person name="Jenkins J."/>
            <person name="Shu S."/>
            <person name="Lovell J.T."/>
            <person name="Sreedasyam A."/>
            <person name="Maumus F."/>
            <person name="Tiley G.P."/>
            <person name="Fernandez-Pozo N."/>
            <person name="Barry K."/>
            <person name="Chen C."/>
            <person name="Wang M."/>
            <person name="Lipzen A."/>
            <person name="Daum C."/>
            <person name="Saski C.A."/>
            <person name="Payton A.C."/>
            <person name="Mcbreen J.C."/>
            <person name="Conrad R.E."/>
            <person name="Kollar L.M."/>
            <person name="Olsson S."/>
            <person name="Huttunen S."/>
            <person name="Landis J.B."/>
            <person name="Wickett N.J."/>
            <person name="Johnson M.G."/>
            <person name="Rensing S.A."/>
            <person name="Grimwood J."/>
            <person name="Schmutz J."/>
            <person name="Mcdaniel S.F."/>
        </authorList>
    </citation>
    <scope>NUCLEOTIDE SEQUENCE</scope>
    <source>
        <strain evidence="2">R40</strain>
    </source>
</reference>
<evidence type="ECO:0000313" key="2">
    <source>
        <dbReference type="EMBL" id="KAG0583007.1"/>
    </source>
</evidence>
<evidence type="ECO:0000256" key="1">
    <source>
        <dbReference type="SAM" id="MobiDB-lite"/>
    </source>
</evidence>